<keyword evidence="9" id="KW-0289">Folate biosynthesis</keyword>
<organism evidence="14 15">
    <name type="scientific">Pelagibacterium lentulum</name>
    <dbReference type="NCBI Taxonomy" id="2029865"/>
    <lineage>
        <taxon>Bacteria</taxon>
        <taxon>Pseudomonadati</taxon>
        <taxon>Pseudomonadota</taxon>
        <taxon>Alphaproteobacteria</taxon>
        <taxon>Hyphomicrobiales</taxon>
        <taxon>Devosiaceae</taxon>
        <taxon>Pelagibacterium</taxon>
    </lineage>
</organism>
<dbReference type="GO" id="GO:0005524">
    <property type="term" value="F:ATP binding"/>
    <property type="evidence" value="ECO:0007669"/>
    <property type="project" value="UniProtKB-KW"/>
</dbReference>
<proteinExistence type="inferred from homology"/>
<evidence type="ECO:0000256" key="11">
    <source>
        <dbReference type="ARBA" id="ARBA00029766"/>
    </source>
</evidence>
<dbReference type="PANTHER" id="PTHR43071:SF1">
    <property type="entry name" value="2-AMINO-4-HYDROXY-6-HYDROXYMETHYLDIHYDROPTERIDINE PYROPHOSPHOKINASE"/>
    <property type="match status" value="1"/>
</dbReference>
<dbReference type="PANTHER" id="PTHR43071">
    <property type="entry name" value="2-AMINO-4-HYDROXY-6-HYDROXYMETHYLDIHYDROPTERIDINE PYROPHOSPHOKINASE"/>
    <property type="match status" value="1"/>
</dbReference>
<keyword evidence="15" id="KW-1185">Reference proteome</keyword>
<dbReference type="InterPro" id="IPR000550">
    <property type="entry name" value="Hppk"/>
</dbReference>
<dbReference type="GO" id="GO:0003848">
    <property type="term" value="F:2-amino-4-hydroxy-6-hydroxymethyldihydropteridine diphosphokinase activity"/>
    <property type="evidence" value="ECO:0007669"/>
    <property type="project" value="UniProtKB-EC"/>
</dbReference>
<dbReference type="Gene3D" id="3.30.70.560">
    <property type="entry name" value="7,8-Dihydro-6-hydroxymethylpterin-pyrophosphokinase HPPK"/>
    <property type="match status" value="1"/>
</dbReference>
<keyword evidence="5" id="KW-0808">Transferase</keyword>
<evidence type="ECO:0000256" key="9">
    <source>
        <dbReference type="ARBA" id="ARBA00022909"/>
    </source>
</evidence>
<dbReference type="SUPFAM" id="SSF55083">
    <property type="entry name" value="6-hydroxymethyl-7,8-dihydropterin pyrophosphokinase, HPPK"/>
    <property type="match status" value="1"/>
</dbReference>
<evidence type="ECO:0000256" key="6">
    <source>
        <dbReference type="ARBA" id="ARBA00022741"/>
    </source>
</evidence>
<protein>
    <recommendedName>
        <fullName evidence="4">2-amino-4-hydroxy-6-hydroxymethyldihydropteridine pyrophosphokinase</fullName>
        <ecNumber evidence="3">2.7.6.3</ecNumber>
    </recommendedName>
    <alternativeName>
        <fullName evidence="11">6-hydroxymethyl-7,8-dihydropterin pyrophosphokinase</fullName>
    </alternativeName>
    <alternativeName>
        <fullName evidence="12">7,8-dihydro-6-hydroxymethylpterin-pyrophosphokinase</fullName>
    </alternativeName>
</protein>
<dbReference type="EMBL" id="BMKB01000010">
    <property type="protein sequence ID" value="GGA63635.1"/>
    <property type="molecule type" value="Genomic_DNA"/>
</dbReference>
<comment type="caution">
    <text evidence="14">The sequence shown here is derived from an EMBL/GenBank/DDBJ whole genome shotgun (WGS) entry which is preliminary data.</text>
</comment>
<dbReference type="AlphaFoldDB" id="A0A916W3T2"/>
<comment type="function">
    <text evidence="10">Catalyzes the transfer of pyrophosphate from adenosine triphosphate (ATP) to 6-hydroxymethyl-7,8-dihydropterin, an enzymatic step in folate biosynthesis pathway.</text>
</comment>
<keyword evidence="8" id="KW-0067">ATP-binding</keyword>
<dbReference type="RefSeq" id="WP_127071808.1">
    <property type="nucleotide sequence ID" value="NZ_BMKB01000010.1"/>
</dbReference>
<evidence type="ECO:0000256" key="10">
    <source>
        <dbReference type="ARBA" id="ARBA00029409"/>
    </source>
</evidence>
<dbReference type="PROSITE" id="PS00794">
    <property type="entry name" value="HPPK"/>
    <property type="match status" value="1"/>
</dbReference>
<keyword evidence="6" id="KW-0547">Nucleotide-binding</keyword>
<sequence length="146" mass="16270">MARAVLALGANIGDPARQIRDAIADIASHPEITLLEQSTIIITPPWGVTDQNDFHNGAVLIETQLAPTDLLDFCLATEARLGRVREVRWGPRIIDIDIVAYDRLEMSSKRLTLPHPYAHERDFVLTPVREIAPDVAKWLVGRDVSD</sequence>
<feature type="domain" description="7,8-dihydro-6-hydroxymethylpterin-pyrophosphokinase" evidence="13">
    <location>
        <begin position="88"/>
        <end position="99"/>
    </location>
</feature>
<dbReference type="EC" id="2.7.6.3" evidence="3"/>
<accession>A0A916W3T2</accession>
<comment type="pathway">
    <text evidence="1">Cofactor biosynthesis; tetrahydrofolate biosynthesis; 2-amino-4-hydroxy-6-hydroxymethyl-7,8-dihydropteridine diphosphate from 7,8-dihydroneopterin triphosphate: step 4/4.</text>
</comment>
<evidence type="ECO:0000256" key="4">
    <source>
        <dbReference type="ARBA" id="ARBA00016218"/>
    </source>
</evidence>
<evidence type="ECO:0000256" key="7">
    <source>
        <dbReference type="ARBA" id="ARBA00022777"/>
    </source>
</evidence>
<dbReference type="GO" id="GO:0046656">
    <property type="term" value="P:folic acid biosynthetic process"/>
    <property type="evidence" value="ECO:0007669"/>
    <property type="project" value="UniProtKB-KW"/>
</dbReference>
<dbReference type="GO" id="GO:0016301">
    <property type="term" value="F:kinase activity"/>
    <property type="evidence" value="ECO:0007669"/>
    <property type="project" value="UniProtKB-KW"/>
</dbReference>
<dbReference type="NCBIfam" id="TIGR01498">
    <property type="entry name" value="folK"/>
    <property type="match status" value="1"/>
</dbReference>
<dbReference type="InterPro" id="IPR035907">
    <property type="entry name" value="Hppk_sf"/>
</dbReference>
<evidence type="ECO:0000256" key="1">
    <source>
        <dbReference type="ARBA" id="ARBA00005051"/>
    </source>
</evidence>
<reference evidence="14 15" key="1">
    <citation type="journal article" date="2014" name="Int. J. Syst. Evol. Microbiol.">
        <title>Complete genome sequence of Corynebacterium casei LMG S-19264T (=DSM 44701T), isolated from a smear-ripened cheese.</title>
        <authorList>
            <consortium name="US DOE Joint Genome Institute (JGI-PGF)"/>
            <person name="Walter F."/>
            <person name="Albersmeier A."/>
            <person name="Kalinowski J."/>
            <person name="Ruckert C."/>
        </authorList>
    </citation>
    <scope>NUCLEOTIDE SEQUENCE [LARGE SCALE GENOMIC DNA]</scope>
    <source>
        <strain evidence="14 15">CGMCC 1.15896</strain>
    </source>
</reference>
<evidence type="ECO:0000256" key="8">
    <source>
        <dbReference type="ARBA" id="ARBA00022840"/>
    </source>
</evidence>
<evidence type="ECO:0000256" key="2">
    <source>
        <dbReference type="ARBA" id="ARBA00005810"/>
    </source>
</evidence>
<evidence type="ECO:0000259" key="13">
    <source>
        <dbReference type="PROSITE" id="PS00794"/>
    </source>
</evidence>
<evidence type="ECO:0000313" key="14">
    <source>
        <dbReference type="EMBL" id="GGA63635.1"/>
    </source>
</evidence>
<dbReference type="Proteomes" id="UP000596977">
    <property type="component" value="Unassembled WGS sequence"/>
</dbReference>
<evidence type="ECO:0000256" key="12">
    <source>
        <dbReference type="ARBA" id="ARBA00033413"/>
    </source>
</evidence>
<dbReference type="OrthoDB" id="9808041at2"/>
<comment type="similarity">
    <text evidence="2">Belongs to the HPPK family.</text>
</comment>
<evidence type="ECO:0000256" key="3">
    <source>
        <dbReference type="ARBA" id="ARBA00013253"/>
    </source>
</evidence>
<gene>
    <name evidence="14" type="ORF">GCM10011499_37460</name>
</gene>
<dbReference type="Pfam" id="PF01288">
    <property type="entry name" value="HPPK"/>
    <property type="match status" value="1"/>
</dbReference>
<keyword evidence="7" id="KW-0418">Kinase</keyword>
<evidence type="ECO:0000313" key="15">
    <source>
        <dbReference type="Proteomes" id="UP000596977"/>
    </source>
</evidence>
<evidence type="ECO:0000256" key="5">
    <source>
        <dbReference type="ARBA" id="ARBA00022679"/>
    </source>
</evidence>
<name>A0A916W3T2_9HYPH</name>
<dbReference type="CDD" id="cd00483">
    <property type="entry name" value="HPPK"/>
    <property type="match status" value="1"/>
</dbReference>